<dbReference type="STRING" id="1195236.CTER_1765"/>
<dbReference type="Gene3D" id="1.10.3290.10">
    <property type="entry name" value="Fido-like domain"/>
    <property type="match status" value="1"/>
</dbReference>
<comment type="caution">
    <text evidence="2">The sequence shown here is derived from an EMBL/GenBank/DDBJ whole genome shotgun (WGS) entry which is preliminary data.</text>
</comment>
<dbReference type="AlphaFoldDB" id="S0FKJ9"/>
<name>S0FKJ9_RUMCE</name>
<dbReference type="InterPro" id="IPR003812">
    <property type="entry name" value="Fido"/>
</dbReference>
<reference evidence="2 3" key="1">
    <citation type="journal article" date="2013" name="Genome Announc.">
        <title>Draft Genome Sequence of the Cellulolytic, Mesophilic, Anaerobic Bacterium Clostridium termitidis Strain CT1112 (DSM 5398).</title>
        <authorList>
            <person name="Lal S."/>
            <person name="Ramachandran U."/>
            <person name="Zhang X."/>
            <person name="Munir R."/>
            <person name="Sparling R."/>
            <person name="Levin D.B."/>
        </authorList>
    </citation>
    <scope>NUCLEOTIDE SEQUENCE [LARGE SCALE GENOMIC DNA]</scope>
    <source>
        <strain evidence="2 3">CT1112</strain>
    </source>
</reference>
<dbReference type="PROSITE" id="PS51459">
    <property type="entry name" value="FIDO"/>
    <property type="match status" value="1"/>
</dbReference>
<proteinExistence type="predicted"/>
<dbReference type="SUPFAM" id="SSF140931">
    <property type="entry name" value="Fic-like"/>
    <property type="match status" value="1"/>
</dbReference>
<dbReference type="PATRIC" id="fig|1195236.3.peg.2088"/>
<dbReference type="InterPro" id="IPR036597">
    <property type="entry name" value="Fido-like_dom_sf"/>
</dbReference>
<feature type="domain" description="Fido" evidence="1">
    <location>
        <begin position="78"/>
        <end position="210"/>
    </location>
</feature>
<keyword evidence="3" id="KW-1185">Reference proteome</keyword>
<organism evidence="2 3">
    <name type="scientific">Ruminiclostridium cellobioparum subsp. termitidis CT1112</name>
    <dbReference type="NCBI Taxonomy" id="1195236"/>
    <lineage>
        <taxon>Bacteria</taxon>
        <taxon>Bacillati</taxon>
        <taxon>Bacillota</taxon>
        <taxon>Clostridia</taxon>
        <taxon>Eubacteriales</taxon>
        <taxon>Oscillospiraceae</taxon>
        <taxon>Ruminiclostridium</taxon>
    </lineage>
</organism>
<dbReference type="eggNOG" id="COG3177">
    <property type="taxonomic scope" value="Bacteria"/>
</dbReference>
<evidence type="ECO:0000259" key="1">
    <source>
        <dbReference type="PROSITE" id="PS51459"/>
    </source>
</evidence>
<protein>
    <submittedName>
        <fullName evidence="2">Death-on-curing family protein</fullName>
    </submittedName>
</protein>
<dbReference type="Proteomes" id="UP000014155">
    <property type="component" value="Unassembled WGS sequence"/>
</dbReference>
<dbReference type="RefSeq" id="WP_004625357.1">
    <property type="nucleotide sequence ID" value="NZ_AORV01000028.1"/>
</dbReference>
<evidence type="ECO:0000313" key="3">
    <source>
        <dbReference type="Proteomes" id="UP000014155"/>
    </source>
</evidence>
<sequence>MKDKYSLSRAENVFVAKKLFYEAIHCGAKLGDTNITLPETMTILNGVNIPNVTIDDIQTVLNMRDAWRYLLKSIDDTFDLKYVCFLNSYVSRNESIEWGVLRKGNVGIGGTNYKPKIPVESEITLGIDSIIQQNISVTEKAIKLFLFIARSQMFWDGNKRTSLLSANKLLISQGKGVLVIPENVLNDFHVRLTSFYESNDYSKIDSFLYEKCIHGIDYEQVEELNEDYEIEQ</sequence>
<evidence type="ECO:0000313" key="2">
    <source>
        <dbReference type="EMBL" id="EMS72362.1"/>
    </source>
</evidence>
<gene>
    <name evidence="2" type="ORF">CTER_1765</name>
</gene>
<dbReference type="Pfam" id="PF02661">
    <property type="entry name" value="Fic"/>
    <property type="match status" value="1"/>
</dbReference>
<accession>S0FKJ9</accession>
<dbReference type="EMBL" id="AORV01000028">
    <property type="protein sequence ID" value="EMS72362.1"/>
    <property type="molecule type" value="Genomic_DNA"/>
</dbReference>